<dbReference type="RefSeq" id="XP_022729683.1">
    <property type="nucleotide sequence ID" value="XM_022873948.1"/>
</dbReference>
<dbReference type="OrthoDB" id="267284at2759"/>
<keyword evidence="1" id="KW-0812">Transmembrane</keyword>
<dbReference type="KEGG" id="dzi:111284879"/>
<dbReference type="GeneID" id="111284879"/>
<dbReference type="PANTHER" id="PTHR20921">
    <property type="entry name" value="TRANSMEMBRANE PROTEIN 222"/>
    <property type="match status" value="1"/>
</dbReference>
<dbReference type="GO" id="GO:0005783">
    <property type="term" value="C:endoplasmic reticulum"/>
    <property type="evidence" value="ECO:0007669"/>
    <property type="project" value="TreeGrafter"/>
</dbReference>
<dbReference type="PANTHER" id="PTHR20921:SF7">
    <property type="entry name" value="PROTEIN REVERSION-TO-ETHYLENE SENSITIVITY1"/>
    <property type="match status" value="1"/>
</dbReference>
<name>A0A6P5XNF4_DURZI</name>
<feature type="transmembrane region" description="Helical" evidence="1">
    <location>
        <begin position="262"/>
        <end position="281"/>
    </location>
</feature>
<keyword evidence="1" id="KW-0472">Membrane</keyword>
<keyword evidence="2" id="KW-1185">Reference proteome</keyword>
<keyword evidence="1" id="KW-1133">Transmembrane helix</keyword>
<dbReference type="Proteomes" id="UP000515121">
    <property type="component" value="Unplaced"/>
</dbReference>
<organism evidence="2 3">
    <name type="scientific">Durio zibethinus</name>
    <name type="common">Durian</name>
    <dbReference type="NCBI Taxonomy" id="66656"/>
    <lineage>
        <taxon>Eukaryota</taxon>
        <taxon>Viridiplantae</taxon>
        <taxon>Streptophyta</taxon>
        <taxon>Embryophyta</taxon>
        <taxon>Tracheophyta</taxon>
        <taxon>Spermatophyta</taxon>
        <taxon>Magnoliopsida</taxon>
        <taxon>eudicotyledons</taxon>
        <taxon>Gunneridae</taxon>
        <taxon>Pentapetalae</taxon>
        <taxon>rosids</taxon>
        <taxon>malvids</taxon>
        <taxon>Malvales</taxon>
        <taxon>Malvaceae</taxon>
        <taxon>Helicteroideae</taxon>
        <taxon>Durio</taxon>
    </lineage>
</organism>
<accession>A0A6P5XNF4</accession>
<dbReference type="AlphaFoldDB" id="A0A6P5XNF4"/>
<evidence type="ECO:0000313" key="2">
    <source>
        <dbReference type="Proteomes" id="UP000515121"/>
    </source>
</evidence>
<dbReference type="GO" id="GO:0010104">
    <property type="term" value="P:regulation of ethylene-activated signaling pathway"/>
    <property type="evidence" value="ECO:0007669"/>
    <property type="project" value="TreeGrafter"/>
</dbReference>
<gene>
    <name evidence="3" type="primary">LOC111284879</name>
</gene>
<dbReference type="GO" id="GO:0005794">
    <property type="term" value="C:Golgi apparatus"/>
    <property type="evidence" value="ECO:0007669"/>
    <property type="project" value="TreeGrafter"/>
</dbReference>
<dbReference type="InterPro" id="IPR008496">
    <property type="entry name" value="TMEM222/RTE1"/>
</dbReference>
<dbReference type="GO" id="GO:0009723">
    <property type="term" value="P:response to ethylene"/>
    <property type="evidence" value="ECO:0007669"/>
    <property type="project" value="TreeGrafter"/>
</dbReference>
<feature type="transmembrane region" description="Helical" evidence="1">
    <location>
        <begin position="287"/>
        <end position="306"/>
    </location>
</feature>
<evidence type="ECO:0000313" key="3">
    <source>
        <dbReference type="RefSeq" id="XP_022729683.1"/>
    </source>
</evidence>
<protein>
    <submittedName>
        <fullName evidence="3">Protein REVERSION-TO-ETHYLENE SENSITIVITY1-like isoform X1</fullName>
    </submittedName>
</protein>
<sequence>MNNTTTQHRQKPKPKTKTKVITFVLLYHFLSFPTFKDLCFVSFFTPIFCFQVLQPSCACRIAQSHMPRGRLPITDLKAACDIEHMSSTSKIQHDLWPLDEIDPKKAKFPCCLVWTPLPVASWLAPFIGHVGICREDGAILDFSGSNFVNVEDFAFGAAARYIQLDRSKCCFPPNLAGHTCKHGYQHAEYGTAVTWDDALRSSVRQFEHKSYNLFTCNSHSFVANFLNRLCYGGSMDWNMITVAALILFKGHWVNSMSIIRSFLPFTVVLCLGLVLVGWPFLVGLFSFSLLLMGWFLLGTYCVKTLLES</sequence>
<dbReference type="Pfam" id="PF05608">
    <property type="entry name" value="RTE1"/>
    <property type="match status" value="1"/>
</dbReference>
<reference evidence="3" key="1">
    <citation type="submission" date="2025-08" db="UniProtKB">
        <authorList>
            <consortium name="RefSeq"/>
        </authorList>
    </citation>
    <scope>IDENTIFICATION</scope>
    <source>
        <tissue evidence="3">Fruit stalk</tissue>
    </source>
</reference>
<proteinExistence type="predicted"/>
<evidence type="ECO:0000256" key="1">
    <source>
        <dbReference type="SAM" id="Phobius"/>
    </source>
</evidence>